<accession>F2G454</accession>
<dbReference type="RefSeq" id="WP_012518663.1">
    <property type="nucleotide sequence ID" value="NC_011138.3"/>
</dbReference>
<name>F2G454_ALTMD</name>
<feature type="chain" id="PRO_5003282670" evidence="1">
    <location>
        <begin position="25"/>
        <end position="125"/>
    </location>
</feature>
<evidence type="ECO:0000256" key="1">
    <source>
        <dbReference type="SAM" id="SignalP"/>
    </source>
</evidence>
<dbReference type="EMBL" id="CP001103">
    <property type="protein sequence ID" value="AEA98341.1"/>
    <property type="molecule type" value="Genomic_DNA"/>
</dbReference>
<dbReference type="KEGG" id="amc:MADE_1011015"/>
<feature type="signal peptide" evidence="1">
    <location>
        <begin position="1"/>
        <end position="24"/>
    </location>
</feature>
<dbReference type="Proteomes" id="UP000001870">
    <property type="component" value="Chromosome"/>
</dbReference>
<sequence length="125" mass="13633">MIHRIFKQLILATLLFAFSNASFANNNASQSIAFSASSSESELTISCKPLNDAVAKDASWVEKCNQAALEFLIAQQEQGVQLEKQVPEKPFGMAAEFMANTLKSNPSNFEAVSINRAFALISNKT</sequence>
<evidence type="ECO:0000313" key="3">
    <source>
        <dbReference type="Proteomes" id="UP000001870"/>
    </source>
</evidence>
<keyword evidence="3" id="KW-1185">Reference proteome</keyword>
<organism evidence="2 3">
    <name type="scientific">Alteromonas mediterranea (strain DSM 17117 / CIP 110805 / LMG 28347 / Deep ecotype)</name>
    <dbReference type="NCBI Taxonomy" id="1774373"/>
    <lineage>
        <taxon>Bacteria</taxon>
        <taxon>Pseudomonadati</taxon>
        <taxon>Pseudomonadota</taxon>
        <taxon>Gammaproteobacteria</taxon>
        <taxon>Alteromonadales</taxon>
        <taxon>Alteromonadaceae</taxon>
        <taxon>Alteromonas/Salinimonas group</taxon>
        <taxon>Alteromonas</taxon>
    </lineage>
</organism>
<proteinExistence type="predicted"/>
<evidence type="ECO:0000313" key="2">
    <source>
        <dbReference type="EMBL" id="AEA98341.1"/>
    </source>
</evidence>
<dbReference type="AlphaFoldDB" id="F2G454"/>
<dbReference type="HOGENOM" id="CLU_1987952_0_0_6"/>
<protein>
    <submittedName>
        <fullName evidence="2">Uncharacterized protein</fullName>
    </submittedName>
</protein>
<gene>
    <name evidence="2" type="ordered locus">MADE_1011015</name>
</gene>
<reference evidence="2 3" key="1">
    <citation type="journal article" date="2008" name="ISME J.">
        <title>Comparative genomics of two ecotypes of the marine planktonic copiotroph Alteromonas macleodii suggests alternative lifestyles associated with different kinds of particulate organic matter.</title>
        <authorList>
            <person name="Ivars-Martinez E."/>
            <person name="Martin-Cuadrado A.B."/>
            <person name="D'Auria G."/>
            <person name="Mira A."/>
            <person name="Ferriera S."/>
            <person name="Johnson J."/>
            <person name="Friedman R."/>
            <person name="Rodriguez-Valera F."/>
        </authorList>
    </citation>
    <scope>NUCLEOTIDE SEQUENCE [LARGE SCALE GENOMIC DNA]</scope>
    <source>
        <strain evidence="3">DSM 17117 / CIP 110805 / LMG 28347 / Deep ecotype</strain>
    </source>
</reference>
<reference evidence="2 3" key="2">
    <citation type="journal article" date="2015" name="Antonie Van Leeuwenhoek">
        <title>Ecophysiological diversity of a novel member of the genus Alteromonas, and description of Alteromonas mediterranea sp. nov.</title>
        <authorList>
            <person name="Ivanova E.P."/>
            <person name="Lopez-Perez M."/>
            <person name="Zabalos M."/>
            <person name="Nguyen S.H."/>
            <person name="Webb H.K."/>
            <person name="Ryan J."/>
            <person name="Lagutin K."/>
            <person name="Vyssotski M."/>
            <person name="Crawford R.J."/>
            <person name="Rodriguez-Valera F."/>
        </authorList>
    </citation>
    <scope>NUCLEOTIDE SEQUENCE [LARGE SCALE GENOMIC DNA]</scope>
    <source>
        <strain evidence="3">DSM 17117 / CIP 110805 / LMG 28347 / Deep ecotype</strain>
    </source>
</reference>
<keyword evidence="1" id="KW-0732">Signal</keyword>